<feature type="signal peptide" evidence="1">
    <location>
        <begin position="1"/>
        <end position="31"/>
    </location>
</feature>
<reference evidence="2" key="1">
    <citation type="journal article" date="2022" name="bioRxiv">
        <title>Sequencing and chromosome-scale assembly of the giantPleurodeles waltlgenome.</title>
        <authorList>
            <person name="Brown T."/>
            <person name="Elewa A."/>
            <person name="Iarovenko S."/>
            <person name="Subramanian E."/>
            <person name="Araus A.J."/>
            <person name="Petzold A."/>
            <person name="Susuki M."/>
            <person name="Suzuki K.-i.T."/>
            <person name="Hayashi T."/>
            <person name="Toyoda A."/>
            <person name="Oliveira C."/>
            <person name="Osipova E."/>
            <person name="Leigh N.D."/>
            <person name="Simon A."/>
            <person name="Yun M.H."/>
        </authorList>
    </citation>
    <scope>NUCLEOTIDE SEQUENCE</scope>
    <source>
        <strain evidence="2">20211129_DDA</strain>
        <tissue evidence="2">Liver</tissue>
    </source>
</reference>
<dbReference type="Proteomes" id="UP001066276">
    <property type="component" value="Chromosome 5"/>
</dbReference>
<dbReference type="EMBL" id="JANPWB010000009">
    <property type="protein sequence ID" value="KAJ1147318.1"/>
    <property type="molecule type" value="Genomic_DNA"/>
</dbReference>
<name>A0AAV7R9B7_PLEWA</name>
<feature type="chain" id="PRO_5043753727" evidence="1">
    <location>
        <begin position="32"/>
        <end position="110"/>
    </location>
</feature>
<keyword evidence="3" id="KW-1185">Reference proteome</keyword>
<dbReference type="AlphaFoldDB" id="A0AAV7R9B7"/>
<comment type="caution">
    <text evidence="2">The sequence shown here is derived from an EMBL/GenBank/DDBJ whole genome shotgun (WGS) entry which is preliminary data.</text>
</comment>
<gene>
    <name evidence="2" type="ORF">NDU88_000199</name>
</gene>
<accession>A0AAV7R9B7</accession>
<organism evidence="2 3">
    <name type="scientific">Pleurodeles waltl</name>
    <name type="common">Iberian ribbed newt</name>
    <dbReference type="NCBI Taxonomy" id="8319"/>
    <lineage>
        <taxon>Eukaryota</taxon>
        <taxon>Metazoa</taxon>
        <taxon>Chordata</taxon>
        <taxon>Craniata</taxon>
        <taxon>Vertebrata</taxon>
        <taxon>Euteleostomi</taxon>
        <taxon>Amphibia</taxon>
        <taxon>Batrachia</taxon>
        <taxon>Caudata</taxon>
        <taxon>Salamandroidea</taxon>
        <taxon>Salamandridae</taxon>
        <taxon>Pleurodelinae</taxon>
        <taxon>Pleurodeles</taxon>
    </lineage>
</organism>
<evidence type="ECO:0000313" key="2">
    <source>
        <dbReference type="EMBL" id="KAJ1147318.1"/>
    </source>
</evidence>
<evidence type="ECO:0000313" key="3">
    <source>
        <dbReference type="Proteomes" id="UP001066276"/>
    </source>
</evidence>
<evidence type="ECO:0000256" key="1">
    <source>
        <dbReference type="SAM" id="SignalP"/>
    </source>
</evidence>
<proteinExistence type="predicted"/>
<sequence length="110" mass="12525">MEIRLRWLSCVFLFYVEKLLLMIHMTQMVCSSLSTTGVDWFCPLNLDPQDSLVRRRYNSEHRRVSVQDLGSNLCPNSMPAPKQAHVISGIEDLGVIEGLVYSLLSPKEEA</sequence>
<protein>
    <submittedName>
        <fullName evidence="2">Uncharacterized protein</fullName>
    </submittedName>
</protein>
<keyword evidence="1" id="KW-0732">Signal</keyword>